<dbReference type="EMBL" id="PGCJ01001042">
    <property type="protein sequence ID" value="PLW10881.1"/>
    <property type="molecule type" value="Genomic_DNA"/>
</dbReference>
<dbReference type="OrthoDB" id="2155261at2759"/>
<evidence type="ECO:0000259" key="2">
    <source>
        <dbReference type="SMART" id="SM01140"/>
    </source>
</evidence>
<dbReference type="SMART" id="SM01140">
    <property type="entry name" value="Drf_GBD"/>
    <property type="match status" value="1"/>
</dbReference>
<evidence type="ECO:0000256" key="1">
    <source>
        <dbReference type="SAM" id="MobiDB-lite"/>
    </source>
</evidence>
<evidence type="ECO:0000313" key="3">
    <source>
        <dbReference type="EMBL" id="PLW10881.1"/>
    </source>
</evidence>
<dbReference type="InterPro" id="IPR011989">
    <property type="entry name" value="ARM-like"/>
</dbReference>
<name>A0A2N5SC80_9BASI</name>
<feature type="region of interest" description="Disordered" evidence="1">
    <location>
        <begin position="107"/>
        <end position="134"/>
    </location>
</feature>
<protein>
    <recommendedName>
        <fullName evidence="2">Formin GTPase-binding domain-containing protein</fullName>
    </recommendedName>
</protein>
<dbReference type="Gene3D" id="1.25.10.10">
    <property type="entry name" value="Leucine-rich Repeat Variant"/>
    <property type="match status" value="1"/>
</dbReference>
<accession>A0A2N5SC80</accession>
<organism evidence="3 4">
    <name type="scientific">Puccinia coronata f. sp. avenae</name>
    <dbReference type="NCBI Taxonomy" id="200324"/>
    <lineage>
        <taxon>Eukaryota</taxon>
        <taxon>Fungi</taxon>
        <taxon>Dikarya</taxon>
        <taxon>Basidiomycota</taxon>
        <taxon>Pucciniomycotina</taxon>
        <taxon>Pucciniomycetes</taxon>
        <taxon>Pucciniales</taxon>
        <taxon>Pucciniaceae</taxon>
        <taxon>Puccinia</taxon>
    </lineage>
</organism>
<keyword evidence="4" id="KW-1185">Reference proteome</keyword>
<dbReference type="SUPFAM" id="SSF48371">
    <property type="entry name" value="ARM repeat"/>
    <property type="match status" value="1"/>
</dbReference>
<gene>
    <name evidence="3" type="ORF">PCANC_23567</name>
</gene>
<feature type="compositionally biased region" description="Low complexity" evidence="1">
    <location>
        <begin position="252"/>
        <end position="266"/>
    </location>
</feature>
<feature type="region of interest" description="Disordered" evidence="1">
    <location>
        <begin position="238"/>
        <end position="291"/>
    </location>
</feature>
<feature type="compositionally biased region" description="Polar residues" evidence="1">
    <location>
        <begin position="116"/>
        <end position="129"/>
    </location>
</feature>
<reference evidence="3 4" key="1">
    <citation type="submission" date="2017-11" db="EMBL/GenBank/DDBJ databases">
        <title>De novo assembly and phasing of dikaryotic genomes from two isolates of Puccinia coronata f. sp. avenae, the causal agent of oat crown rust.</title>
        <authorList>
            <person name="Miller M.E."/>
            <person name="Zhang Y."/>
            <person name="Omidvar V."/>
            <person name="Sperschneider J."/>
            <person name="Schwessinger B."/>
            <person name="Raley C."/>
            <person name="Palmer J.M."/>
            <person name="Garnica D."/>
            <person name="Upadhyaya N."/>
            <person name="Rathjen J."/>
            <person name="Taylor J.M."/>
            <person name="Park R.F."/>
            <person name="Dodds P.N."/>
            <person name="Hirsch C.D."/>
            <person name="Kianian S.F."/>
            <person name="Figueroa M."/>
        </authorList>
    </citation>
    <scope>NUCLEOTIDE SEQUENCE [LARGE SCALE GENOMIC DNA]</scope>
    <source>
        <strain evidence="3">12NC29</strain>
    </source>
</reference>
<evidence type="ECO:0000313" key="4">
    <source>
        <dbReference type="Proteomes" id="UP000235388"/>
    </source>
</evidence>
<dbReference type="Pfam" id="PF06371">
    <property type="entry name" value="Drf_GBD"/>
    <property type="match status" value="1"/>
</dbReference>
<dbReference type="Proteomes" id="UP000235388">
    <property type="component" value="Unassembled WGS sequence"/>
</dbReference>
<feature type="domain" description="Formin GTPase-binding" evidence="2">
    <location>
        <begin position="306"/>
        <end position="514"/>
    </location>
</feature>
<dbReference type="GO" id="GO:0030036">
    <property type="term" value="P:actin cytoskeleton organization"/>
    <property type="evidence" value="ECO:0007669"/>
    <property type="project" value="InterPro"/>
</dbReference>
<dbReference type="InterPro" id="IPR010473">
    <property type="entry name" value="GTPase-bd"/>
</dbReference>
<comment type="caution">
    <text evidence="3">The sequence shown here is derived from an EMBL/GenBank/DDBJ whole genome shotgun (WGS) entry which is preliminary data.</text>
</comment>
<sequence length="736" mass="83306">MAFDFITSTASLLYKPDLLKDSKKITREEKYFDTQNPHPTSNNKLKLIAAKLITGVHPVPSEVARLRWNSNIQLIKNTEQQQLDPPRPFADHSRSVTASVFAAARQERANQRHNSHQPPNTTKVSQQQHQRSHTQFDIIQPPHHPPFFHQALSPARSAKSSAPAVMDHQDEDEVEDLALLQLIHNSKAYQSNENLPPPDPRAMLFSDRPRHAKNQLSAGIDHSVRVPAPVPDIHYVHRFAPSTSPHPNDRYPTPSSSSSPLTSPSKAPKPHKAFFHAPPSPSRGGPSTKTANPMRELYLSQQGNHDGKIENEKQRVDREFEKLLDTMQITDVVRMKMTGLDHPVKSAMLKSSTSANLMKLMGGTDVSRREELMSGVADESSKQEGSAWWAMYLKSHNFRELQAADLKKLRVALRTKPPEWSREFVGFGGYNALLKRLKELLEIEWREEQHDDQVLYEILRCFKALLLTDPGRKALASRLPDPFIQLTALLYSEKKPGDLTTRQVLVEIIQGCFQLDEFLRARPMDGALLDWTAPIVIELSPGHPAARQLDCNPDEILEPLASAHLLLRKLIVGPPDPKKANIVDFVAVTHRVRPFKTFVNEFIGVLMDYFWVFCHAENQFWDLKTLDEETIEAPKVPSGMTGGVEYEAMSYCTCLMKLLNQIIKTAGSAEGSKQIFQEIFESGFERCLVTLRKSSVDYYPMVHLELARFISLGLANRFEFPYNILKFLNGYSGHPL</sequence>
<dbReference type="AlphaFoldDB" id="A0A2N5SC80"/>
<dbReference type="GO" id="GO:0031267">
    <property type="term" value="F:small GTPase binding"/>
    <property type="evidence" value="ECO:0007669"/>
    <property type="project" value="InterPro"/>
</dbReference>
<proteinExistence type="predicted"/>
<dbReference type="GO" id="GO:0003779">
    <property type="term" value="F:actin binding"/>
    <property type="evidence" value="ECO:0007669"/>
    <property type="project" value="InterPro"/>
</dbReference>
<dbReference type="InterPro" id="IPR016024">
    <property type="entry name" value="ARM-type_fold"/>
</dbReference>